<evidence type="ECO:0000313" key="2">
    <source>
        <dbReference type="Proteomes" id="UP000188298"/>
    </source>
</evidence>
<reference evidence="1 2" key="1">
    <citation type="submission" date="2017-02" db="EMBL/GenBank/DDBJ databases">
        <title>Whole genome sequencing of Helicobacter bilis strain AAQJH.</title>
        <authorList>
            <person name="Conlan S."/>
            <person name="Thomas P.J."/>
            <person name="Mullikin J."/>
            <person name="Palmore T.N."/>
            <person name="Frank K.M."/>
            <person name="Segre J.A."/>
        </authorList>
    </citation>
    <scope>NUCLEOTIDE SEQUENCE [LARGE SCALE GENOMIC DNA]</scope>
    <source>
        <strain evidence="1 2">AAQJH</strain>
    </source>
</reference>
<protein>
    <recommendedName>
        <fullName evidence="3">Response regulatory domain-containing protein</fullName>
    </recommendedName>
</protein>
<accession>A0A1Q2LGP7</accession>
<gene>
    <name evidence="1" type="ORF">XJ32_05395</name>
</gene>
<dbReference type="SUPFAM" id="SSF52172">
    <property type="entry name" value="CheY-like"/>
    <property type="match status" value="1"/>
</dbReference>
<dbReference type="InterPro" id="IPR011006">
    <property type="entry name" value="CheY-like_superfamily"/>
</dbReference>
<organism evidence="1 2">
    <name type="scientific">Helicobacter bilis</name>
    <dbReference type="NCBI Taxonomy" id="37372"/>
    <lineage>
        <taxon>Bacteria</taxon>
        <taxon>Pseudomonadati</taxon>
        <taxon>Campylobacterota</taxon>
        <taxon>Epsilonproteobacteria</taxon>
        <taxon>Campylobacterales</taxon>
        <taxon>Helicobacteraceae</taxon>
        <taxon>Helicobacter</taxon>
    </lineage>
</organism>
<evidence type="ECO:0000313" key="1">
    <source>
        <dbReference type="EMBL" id="AQQ59616.1"/>
    </source>
</evidence>
<evidence type="ECO:0008006" key="3">
    <source>
        <dbReference type="Google" id="ProtNLM"/>
    </source>
</evidence>
<sequence>MLEGQIISLDPANKEGKVEQTLNKRVYPFTFDVWQGEEEELATNIEVEFVVENRVVVKMQLKISLEDEEAIPVTKSPEDCINEYFAREKNILSHHHDFIEGNKELDFMRMKRFLFTAYNDLCDLDSMLENKELKAVKHEVASLYRDFEEYNKKTQYPLPYAFERIFLVRQVSYTHLEQYIEDVKIGMAGAKAESEPLGRRLEEEERTLRLMPDKKSKEYLEFEKEVKVLRRRFVDLIDYIAKQKDIIARESARLQVFKEKHFQTFADVFAPMTAEIKGRFIKLLNTKGYELDKAMWARAKTNQYVKKFFRDADIHGGYNSKTYLRYFLKGLDKNKVVSAKTKELFGLLKDLEKLSMQNVMVIQENDTKSFKSQQLIERVDSGLKVTVEHNPFDALAKLGAKPQDIVVLDYKNMGLLAFDFIREYKATPNAKNPVFIVVTPTPLEYDVMEEGRAIGVEYYVLANDAEGFSDAIRMVI</sequence>
<proteinExistence type="predicted"/>
<dbReference type="RefSeq" id="WP_005216989.1">
    <property type="nucleotide sequence ID" value="NZ_CABKOK010000001.1"/>
</dbReference>
<dbReference type="EMBL" id="CP019645">
    <property type="protein sequence ID" value="AQQ59616.1"/>
    <property type="molecule type" value="Genomic_DNA"/>
</dbReference>
<name>A0A1Q2LGP7_9HELI</name>
<dbReference type="KEGG" id="hbl:XJ32_05395"/>
<dbReference type="Proteomes" id="UP000188298">
    <property type="component" value="Chromosome"/>
</dbReference>
<dbReference type="Gene3D" id="3.40.50.2300">
    <property type="match status" value="1"/>
</dbReference>
<dbReference type="AlphaFoldDB" id="A0A1Q2LGP7"/>